<dbReference type="EMBL" id="CAJFDH010000006">
    <property type="protein sequence ID" value="CAD5231265.1"/>
    <property type="molecule type" value="Genomic_DNA"/>
</dbReference>
<dbReference type="Proteomes" id="UP000783686">
    <property type="component" value="Unassembled WGS sequence"/>
</dbReference>
<evidence type="ECO:0000256" key="6">
    <source>
        <dbReference type="ARBA" id="ARBA00022792"/>
    </source>
</evidence>
<evidence type="ECO:0000256" key="1">
    <source>
        <dbReference type="ARBA" id="ARBA00004443"/>
    </source>
</evidence>
<dbReference type="Pfam" id="PF10249">
    <property type="entry name" value="NDUFB10"/>
    <property type="match status" value="1"/>
</dbReference>
<dbReference type="EMBL" id="CAJFCW020000006">
    <property type="protein sequence ID" value="CAG9128627.1"/>
    <property type="molecule type" value="Genomic_DNA"/>
</dbReference>
<keyword evidence="8" id="KW-0496">Mitochondrion</keyword>
<comment type="subcellular location">
    <subcellularLocation>
        <location evidence="1">Mitochondrion inner membrane</location>
        <topology evidence="1">Peripheral membrane protein</topology>
        <orientation evidence="1">Matrix side</orientation>
    </subcellularLocation>
</comment>
<protein>
    <recommendedName>
        <fullName evidence="3">NADH dehydrogenase [ubiquinone] 1 beta subcomplex subunit 10</fullName>
    </recommendedName>
</protein>
<feature type="compositionally biased region" description="Basic and acidic residues" evidence="10">
    <location>
        <begin position="250"/>
        <end position="263"/>
    </location>
</feature>
<keyword evidence="7" id="KW-0249">Electron transport</keyword>
<comment type="similarity">
    <text evidence="2">Belongs to the complex I NDUFB10 subunit family.</text>
</comment>
<sequence>MATEAPEKQLSALQARRLKDKESWDAYWKLREVDSRGTIWPRAKYYAQRAFDWPATAFKENVLDPLHDRYRPVYYQRKFTRVPDIDQCGVSDNSCIYEANEQYRLDKTVDTYILELLLERMERCFFENEPYLQPCSKAFEDYEEAELNWFIKYGELGIAAGAQDVYMKQKHRMIWERQHPEIMAEREEKLKKHKAELAAGNFDYSFWKGGIFYMDKKNMEPPYELQISKGSMEADKPLSKDWEYYKKVSQDPEFDKRQGKHSDVPLFPKI</sequence>
<evidence type="ECO:0000313" key="11">
    <source>
        <dbReference type="EMBL" id="CAD5231265.1"/>
    </source>
</evidence>
<dbReference type="PANTHER" id="PTHR13094:SF1">
    <property type="entry name" value="NADH DEHYDROGENASE [UBIQUINONE] 1 BETA SUBCOMPLEX SUBUNIT 10"/>
    <property type="match status" value="1"/>
</dbReference>
<keyword evidence="9" id="KW-0472">Membrane</keyword>
<evidence type="ECO:0000256" key="8">
    <source>
        <dbReference type="ARBA" id="ARBA00023128"/>
    </source>
</evidence>
<dbReference type="Proteomes" id="UP000614601">
    <property type="component" value="Unassembled WGS sequence"/>
</dbReference>
<keyword evidence="12" id="KW-1185">Reference proteome</keyword>
<comment type="caution">
    <text evidence="11">The sequence shown here is derived from an EMBL/GenBank/DDBJ whole genome shotgun (WGS) entry which is preliminary data.</text>
</comment>
<dbReference type="InterPro" id="IPR039993">
    <property type="entry name" value="NDUFB10"/>
</dbReference>
<evidence type="ECO:0000256" key="10">
    <source>
        <dbReference type="SAM" id="MobiDB-lite"/>
    </source>
</evidence>
<evidence type="ECO:0000256" key="9">
    <source>
        <dbReference type="ARBA" id="ARBA00023136"/>
    </source>
</evidence>
<accession>A0A811LS50</accession>
<evidence type="ECO:0000256" key="3">
    <source>
        <dbReference type="ARBA" id="ARBA00014109"/>
    </source>
</evidence>
<feature type="region of interest" description="Disordered" evidence="10">
    <location>
        <begin position="250"/>
        <end position="270"/>
    </location>
</feature>
<evidence type="ECO:0000256" key="4">
    <source>
        <dbReference type="ARBA" id="ARBA00022448"/>
    </source>
</evidence>
<dbReference type="GO" id="GO:0005743">
    <property type="term" value="C:mitochondrial inner membrane"/>
    <property type="evidence" value="ECO:0007669"/>
    <property type="project" value="UniProtKB-SubCell"/>
</dbReference>
<dbReference type="InterPro" id="IPR019377">
    <property type="entry name" value="NADH_UbQ_OxRdtase_su10"/>
</dbReference>
<evidence type="ECO:0000313" key="12">
    <source>
        <dbReference type="Proteomes" id="UP000614601"/>
    </source>
</evidence>
<keyword evidence="5" id="KW-0679">Respiratory chain</keyword>
<dbReference type="OrthoDB" id="6017729at2759"/>
<organism evidence="11 12">
    <name type="scientific">Bursaphelenchus okinawaensis</name>
    <dbReference type="NCBI Taxonomy" id="465554"/>
    <lineage>
        <taxon>Eukaryota</taxon>
        <taxon>Metazoa</taxon>
        <taxon>Ecdysozoa</taxon>
        <taxon>Nematoda</taxon>
        <taxon>Chromadorea</taxon>
        <taxon>Rhabditida</taxon>
        <taxon>Tylenchina</taxon>
        <taxon>Tylenchomorpha</taxon>
        <taxon>Aphelenchoidea</taxon>
        <taxon>Aphelenchoididae</taxon>
        <taxon>Bursaphelenchus</taxon>
    </lineage>
</organism>
<proteinExistence type="inferred from homology"/>
<name>A0A811LS50_9BILA</name>
<evidence type="ECO:0000256" key="7">
    <source>
        <dbReference type="ARBA" id="ARBA00022982"/>
    </source>
</evidence>
<dbReference type="GO" id="GO:0045271">
    <property type="term" value="C:respiratory chain complex I"/>
    <property type="evidence" value="ECO:0007669"/>
    <property type="project" value="UniProtKB-ARBA"/>
</dbReference>
<keyword evidence="6" id="KW-0999">Mitochondrion inner membrane</keyword>
<reference evidence="11" key="1">
    <citation type="submission" date="2020-09" db="EMBL/GenBank/DDBJ databases">
        <authorList>
            <person name="Kikuchi T."/>
        </authorList>
    </citation>
    <scope>NUCLEOTIDE SEQUENCE</scope>
    <source>
        <strain evidence="11">SH1</strain>
    </source>
</reference>
<keyword evidence="4" id="KW-0813">Transport</keyword>
<gene>
    <name evidence="11" type="ORF">BOKJ2_LOCUS14555</name>
</gene>
<evidence type="ECO:0000256" key="2">
    <source>
        <dbReference type="ARBA" id="ARBA00008317"/>
    </source>
</evidence>
<dbReference type="PANTHER" id="PTHR13094">
    <property type="entry name" value="NADH-UBIQUINONE OXIDOREDUCTASE PDSW SUBUNIT"/>
    <property type="match status" value="1"/>
</dbReference>
<dbReference type="AlphaFoldDB" id="A0A811LS50"/>
<evidence type="ECO:0000256" key="5">
    <source>
        <dbReference type="ARBA" id="ARBA00022660"/>
    </source>
</evidence>